<feature type="domain" description="Large ribosomal subunit protein uL15/eL18" evidence="6">
    <location>
        <begin position="84"/>
        <end position="142"/>
    </location>
</feature>
<evidence type="ECO:0000256" key="2">
    <source>
        <dbReference type="ARBA" id="ARBA00022980"/>
    </source>
</evidence>
<evidence type="ECO:0000256" key="3">
    <source>
        <dbReference type="ARBA" id="ARBA00023274"/>
    </source>
</evidence>
<dbReference type="GO" id="GO:0019843">
    <property type="term" value="F:rRNA binding"/>
    <property type="evidence" value="ECO:0007669"/>
    <property type="project" value="UniProtKB-UniRule"/>
</dbReference>
<dbReference type="Gene3D" id="3.100.10.10">
    <property type="match status" value="1"/>
</dbReference>
<dbReference type="InterPro" id="IPR030878">
    <property type="entry name" value="Ribosomal_uL15"/>
</dbReference>
<dbReference type="AlphaFoldDB" id="A0A0G0NHU5"/>
<reference evidence="7 8" key="1">
    <citation type="journal article" date="2015" name="Nature">
        <title>rRNA introns, odd ribosomes, and small enigmatic genomes across a large radiation of phyla.</title>
        <authorList>
            <person name="Brown C.T."/>
            <person name="Hug L.A."/>
            <person name="Thomas B.C."/>
            <person name="Sharon I."/>
            <person name="Castelle C.J."/>
            <person name="Singh A."/>
            <person name="Wilkins M.J."/>
            <person name="Williams K.H."/>
            <person name="Banfield J.F."/>
        </authorList>
    </citation>
    <scope>NUCLEOTIDE SEQUENCE [LARGE SCALE GENOMIC DNA]</scope>
</reference>
<dbReference type="InterPro" id="IPR021131">
    <property type="entry name" value="Ribosomal_uL15/eL18"/>
</dbReference>
<dbReference type="PATRIC" id="fig|1618432.3.peg.789"/>
<keyword evidence="4" id="KW-0699">rRNA-binding</keyword>
<feature type="region of interest" description="Disordered" evidence="5">
    <location>
        <begin position="17"/>
        <end position="41"/>
    </location>
</feature>
<dbReference type="GO" id="GO:0022625">
    <property type="term" value="C:cytosolic large ribosomal subunit"/>
    <property type="evidence" value="ECO:0007669"/>
    <property type="project" value="TreeGrafter"/>
</dbReference>
<organism evidence="7 8">
    <name type="scientific">Candidatus Daviesbacteria bacterium GW2011_GWF2_38_6</name>
    <dbReference type="NCBI Taxonomy" id="1618432"/>
    <lineage>
        <taxon>Bacteria</taxon>
        <taxon>Candidatus Daviesiibacteriota</taxon>
    </lineage>
</organism>
<dbReference type="GO" id="GO:0003735">
    <property type="term" value="F:structural constituent of ribosome"/>
    <property type="evidence" value="ECO:0007669"/>
    <property type="project" value="InterPro"/>
</dbReference>
<evidence type="ECO:0000256" key="5">
    <source>
        <dbReference type="SAM" id="MobiDB-lite"/>
    </source>
</evidence>
<protein>
    <recommendedName>
        <fullName evidence="4">Large ribosomal subunit protein uL15</fullName>
    </recommendedName>
</protein>
<keyword evidence="2 4" id="KW-0689">Ribosomal protein</keyword>
<comment type="function">
    <text evidence="4">Binds to the 23S rRNA.</text>
</comment>
<dbReference type="InterPro" id="IPR005749">
    <property type="entry name" value="Ribosomal_uL15_bac-type"/>
</dbReference>
<keyword evidence="4" id="KW-0694">RNA-binding</keyword>
<comment type="subunit">
    <text evidence="4">Part of the 50S ribosomal subunit.</text>
</comment>
<gene>
    <name evidence="4" type="primary">rplO</name>
    <name evidence="7" type="ORF">US99_C0065G0010</name>
</gene>
<sequence length="144" mass="15420">MKLQELIQLKVRNKKRIGRGMGSGKGKTSGRGTKGQKARGKIPASFTGSMAFYKKLPLRRGFGNHKFGSNPKIVLLSKLNVFPARTTVDTEQLIKAKIITGKEMATGVKILGGSGLEKNLTVKLLVSKSAKAAIEAKGGKVENV</sequence>
<evidence type="ECO:0000256" key="4">
    <source>
        <dbReference type="HAMAP-Rule" id="MF_01341"/>
    </source>
</evidence>
<keyword evidence="3 4" id="KW-0687">Ribonucleoprotein</keyword>
<comment type="caution">
    <text evidence="7">The sequence shown here is derived from an EMBL/GenBank/DDBJ whole genome shotgun (WGS) entry which is preliminary data.</text>
</comment>
<dbReference type="Proteomes" id="UP000034324">
    <property type="component" value="Unassembled WGS sequence"/>
</dbReference>
<evidence type="ECO:0000256" key="1">
    <source>
        <dbReference type="ARBA" id="ARBA00007320"/>
    </source>
</evidence>
<dbReference type="InterPro" id="IPR036227">
    <property type="entry name" value="Ribosomal_uL15/eL18_sf"/>
</dbReference>
<feature type="compositionally biased region" description="Gly residues" evidence="5">
    <location>
        <begin position="19"/>
        <end position="33"/>
    </location>
</feature>
<accession>A0A0G0NHU5</accession>
<dbReference type="NCBIfam" id="TIGR01071">
    <property type="entry name" value="rplO_bact"/>
    <property type="match status" value="1"/>
</dbReference>
<dbReference type="PANTHER" id="PTHR12934:SF11">
    <property type="entry name" value="LARGE RIBOSOMAL SUBUNIT PROTEIN UL15M"/>
    <property type="match status" value="1"/>
</dbReference>
<evidence type="ECO:0000313" key="8">
    <source>
        <dbReference type="Proteomes" id="UP000034324"/>
    </source>
</evidence>
<comment type="similarity">
    <text evidence="1 4">Belongs to the universal ribosomal protein uL15 family.</text>
</comment>
<name>A0A0G0NHU5_9BACT</name>
<dbReference type="EMBL" id="LBVC01000065">
    <property type="protein sequence ID" value="KKQ76651.1"/>
    <property type="molecule type" value="Genomic_DNA"/>
</dbReference>
<dbReference type="GO" id="GO:0006412">
    <property type="term" value="P:translation"/>
    <property type="evidence" value="ECO:0007669"/>
    <property type="project" value="UniProtKB-UniRule"/>
</dbReference>
<proteinExistence type="inferred from homology"/>
<dbReference type="Pfam" id="PF00828">
    <property type="entry name" value="Ribosomal_L27A"/>
    <property type="match status" value="1"/>
</dbReference>
<dbReference type="SUPFAM" id="SSF52080">
    <property type="entry name" value="Ribosomal proteins L15p and L18e"/>
    <property type="match status" value="1"/>
</dbReference>
<evidence type="ECO:0000259" key="6">
    <source>
        <dbReference type="Pfam" id="PF00828"/>
    </source>
</evidence>
<evidence type="ECO:0000313" key="7">
    <source>
        <dbReference type="EMBL" id="KKQ76651.1"/>
    </source>
</evidence>
<dbReference type="HAMAP" id="MF_01341">
    <property type="entry name" value="Ribosomal_uL15"/>
    <property type="match status" value="1"/>
</dbReference>
<dbReference type="PANTHER" id="PTHR12934">
    <property type="entry name" value="50S RIBOSOMAL PROTEIN L15"/>
    <property type="match status" value="1"/>
</dbReference>